<sequence length="355" mass="38309">MTPRTPSVPPSAPRVRRGARPLRGSVALVTGASRGAGRAIALELAAAGARVWVTARSTREAPSRTDVPGALEDTAEAIVREGGAAVAARCDHTNEAEVESLAARVAAEEGRLDVLVNNAWGGYEGYHEARFDAPFWEQPTWRFDRMQAAGVRAAYLATRHFAPLMMRRRRGLIAFTTVWDRGHFLLNVPYDVAKAAIIRMAYGVALELRRFRVASVAVAPGFMRTEAVLAAFGTDEARWREHTGLAASESPHYLGRALAALAADRDVMARSGGVFRVADLARDYGVTDLDGTRPAPFEIPRDMLLDADGPPPAVVPPGLGLAARRRRAARDAPGARPAGPRASARRPPRAVKRHR</sequence>
<dbReference type="PANTHER" id="PTHR44147">
    <property type="entry name" value="DEHYDROGENASE/REDUCTASE SDR FAMILY MEMBER 1"/>
    <property type="match status" value="1"/>
</dbReference>
<dbReference type="PRINTS" id="PR00081">
    <property type="entry name" value="GDHRDH"/>
</dbReference>
<feature type="compositionally biased region" description="Basic residues" evidence="1">
    <location>
        <begin position="343"/>
        <end position="355"/>
    </location>
</feature>
<feature type="region of interest" description="Disordered" evidence="1">
    <location>
        <begin position="308"/>
        <end position="355"/>
    </location>
</feature>
<dbReference type="InterPro" id="IPR036291">
    <property type="entry name" value="NAD(P)-bd_dom_sf"/>
</dbReference>
<reference evidence="2" key="1">
    <citation type="journal article" date="2020" name="mSystems">
        <title>Genome- and Community-Level Interaction Insights into Carbon Utilization and Element Cycling Functions of Hydrothermarchaeota in Hydrothermal Sediment.</title>
        <authorList>
            <person name="Zhou Z."/>
            <person name="Liu Y."/>
            <person name="Xu W."/>
            <person name="Pan J."/>
            <person name="Luo Z.H."/>
            <person name="Li M."/>
        </authorList>
    </citation>
    <scope>NUCLEOTIDE SEQUENCE [LARGE SCALE GENOMIC DNA]</scope>
    <source>
        <strain evidence="2">SpSt-381</strain>
    </source>
</reference>
<dbReference type="EMBL" id="DSQF01000020">
    <property type="protein sequence ID" value="HGZ43768.1"/>
    <property type="molecule type" value="Genomic_DNA"/>
</dbReference>
<evidence type="ECO:0000313" key="2">
    <source>
        <dbReference type="EMBL" id="HGZ43768.1"/>
    </source>
</evidence>
<dbReference type="PANTHER" id="PTHR44147:SF2">
    <property type="entry name" value="DEHYDROGENASE_REDUCTASE SDR FAMILY MEMBER 1"/>
    <property type="match status" value="1"/>
</dbReference>
<name>A0A832I3G3_UNCEI</name>
<accession>A0A832I3G3</accession>
<dbReference type="AlphaFoldDB" id="A0A832I3G3"/>
<protein>
    <submittedName>
        <fullName evidence="2">SDR family NAD(P)-dependent oxidoreductase</fullName>
    </submittedName>
</protein>
<dbReference type="InterPro" id="IPR002347">
    <property type="entry name" value="SDR_fam"/>
</dbReference>
<proteinExistence type="predicted"/>
<comment type="caution">
    <text evidence="2">The sequence shown here is derived from an EMBL/GenBank/DDBJ whole genome shotgun (WGS) entry which is preliminary data.</text>
</comment>
<gene>
    <name evidence="2" type="ORF">ENR23_10155</name>
</gene>
<dbReference type="SUPFAM" id="SSF51735">
    <property type="entry name" value="NAD(P)-binding Rossmann-fold domains"/>
    <property type="match status" value="1"/>
</dbReference>
<feature type="compositionally biased region" description="Low complexity" evidence="1">
    <location>
        <begin position="331"/>
        <end position="342"/>
    </location>
</feature>
<organism evidence="2">
    <name type="scientific">Eiseniibacteriota bacterium</name>
    <dbReference type="NCBI Taxonomy" id="2212470"/>
    <lineage>
        <taxon>Bacteria</taxon>
        <taxon>Candidatus Eiseniibacteriota</taxon>
    </lineage>
</organism>
<dbReference type="Gene3D" id="3.40.50.720">
    <property type="entry name" value="NAD(P)-binding Rossmann-like Domain"/>
    <property type="match status" value="1"/>
</dbReference>
<dbReference type="Pfam" id="PF00106">
    <property type="entry name" value="adh_short"/>
    <property type="match status" value="1"/>
</dbReference>
<evidence type="ECO:0000256" key="1">
    <source>
        <dbReference type="SAM" id="MobiDB-lite"/>
    </source>
</evidence>